<organism evidence="2 4">
    <name type="scientific">Methylobacterium oxalidis</name>
    <dbReference type="NCBI Taxonomy" id="944322"/>
    <lineage>
        <taxon>Bacteria</taxon>
        <taxon>Pseudomonadati</taxon>
        <taxon>Pseudomonadota</taxon>
        <taxon>Alphaproteobacteria</taxon>
        <taxon>Hyphomicrobiales</taxon>
        <taxon>Methylobacteriaceae</taxon>
        <taxon>Methylobacterium</taxon>
    </lineage>
</organism>
<name>A0A512JBB2_9HYPH</name>
<evidence type="ECO:0008006" key="6">
    <source>
        <dbReference type="Google" id="ProtNLM"/>
    </source>
</evidence>
<dbReference type="OrthoDB" id="7208869at2"/>
<dbReference type="EMBL" id="BSPK01000036">
    <property type="protein sequence ID" value="GLS64422.1"/>
    <property type="molecule type" value="Genomic_DNA"/>
</dbReference>
<protein>
    <recommendedName>
        <fullName evidence="6">DUF927 domain-containing protein</fullName>
    </recommendedName>
</protein>
<reference evidence="3" key="4">
    <citation type="submission" date="2023-01" db="EMBL/GenBank/DDBJ databases">
        <title>Draft genome sequence of Methylobacterium oxalidis strain NBRC 107715.</title>
        <authorList>
            <person name="Sun Q."/>
            <person name="Mori K."/>
        </authorList>
    </citation>
    <scope>NUCLEOTIDE SEQUENCE</scope>
    <source>
        <strain evidence="3">NBRC 107715</strain>
    </source>
</reference>
<feature type="compositionally biased region" description="Acidic residues" evidence="1">
    <location>
        <begin position="868"/>
        <end position="877"/>
    </location>
</feature>
<dbReference type="RefSeq" id="WP_147028649.1">
    <property type="nucleotide sequence ID" value="NZ_BJZU01000138.1"/>
</dbReference>
<evidence type="ECO:0000313" key="5">
    <source>
        <dbReference type="Proteomes" id="UP001156856"/>
    </source>
</evidence>
<proteinExistence type="predicted"/>
<dbReference type="Proteomes" id="UP001156856">
    <property type="component" value="Unassembled WGS sequence"/>
</dbReference>
<reference evidence="5" key="2">
    <citation type="journal article" date="2019" name="Int. J. Syst. Evol. Microbiol.">
        <title>The Global Catalogue of Microorganisms (GCM) 10K type strain sequencing project: providing services to taxonomists for standard genome sequencing and annotation.</title>
        <authorList>
            <consortium name="The Broad Institute Genomics Platform"/>
            <consortium name="The Broad Institute Genome Sequencing Center for Infectious Disease"/>
            <person name="Wu L."/>
            <person name="Ma J."/>
        </authorList>
    </citation>
    <scope>NUCLEOTIDE SEQUENCE [LARGE SCALE GENOMIC DNA]</scope>
    <source>
        <strain evidence="5">NBRC 107715</strain>
    </source>
</reference>
<keyword evidence="5" id="KW-1185">Reference proteome</keyword>
<dbReference type="AlphaFoldDB" id="A0A512JBB2"/>
<feature type="region of interest" description="Disordered" evidence="1">
    <location>
        <begin position="865"/>
        <end position="886"/>
    </location>
</feature>
<dbReference type="Proteomes" id="UP000321960">
    <property type="component" value="Unassembled WGS sequence"/>
</dbReference>
<reference evidence="2 4" key="3">
    <citation type="submission" date="2019-07" db="EMBL/GenBank/DDBJ databases">
        <title>Whole genome shotgun sequence of Methylobacterium oxalidis NBRC 107715.</title>
        <authorList>
            <person name="Hosoyama A."/>
            <person name="Uohara A."/>
            <person name="Ohji S."/>
            <person name="Ichikawa N."/>
        </authorList>
    </citation>
    <scope>NUCLEOTIDE SEQUENCE [LARGE SCALE GENOMIC DNA]</scope>
    <source>
        <strain evidence="2 4">NBRC 107715</strain>
    </source>
</reference>
<reference evidence="3" key="1">
    <citation type="journal article" date="2014" name="Int. J. Syst. Evol. Microbiol.">
        <title>Complete genome of a new Firmicutes species belonging to the dominant human colonic microbiota ('Ruminococcus bicirculans') reveals two chromosomes and a selective capacity to utilize plant glucans.</title>
        <authorList>
            <consortium name="NISC Comparative Sequencing Program"/>
            <person name="Wegmann U."/>
            <person name="Louis P."/>
            <person name="Goesmann A."/>
            <person name="Henrissat B."/>
            <person name="Duncan S.H."/>
            <person name="Flint H.J."/>
        </authorList>
    </citation>
    <scope>NUCLEOTIDE SEQUENCE</scope>
    <source>
        <strain evidence="3">NBRC 107715</strain>
    </source>
</reference>
<evidence type="ECO:0000256" key="1">
    <source>
        <dbReference type="SAM" id="MobiDB-lite"/>
    </source>
</evidence>
<sequence>MSSPFASAADAVKFLKAVHGEAFVGFQTIFALPSKKTTFYSAAQSKDLAADIIRWRDDFDLYGVIGTQRHRLGGSARGSANTVHQMSGLVIDVDFASKKDTTKRYVADDIAAAKIRSTLSMAPSAVVATGNGEHWHWFLDQPIVIETDDDLQLAKSLTRDFSRYMQAVFRGHGAEIDSIGDIARAFRLPGTFNLKGGGKRPIELQEIDPDRRYTRDTIASLFASSIPLPTAERRVRPSTGFAPARHDAIRSGCTWYADVTGDGASGCSEPDWFAAASITACCQDGEAIFHAYSGAYPGYDHREAQKKFDGALSQNAPRTCFSIETDLGHKGCLACPSHGKITSPVQLGSGPRRYDPGDEGPVPLGYDRDGHFALRDPVRNIIIVASAQQLLSSQWLQGVAPSTFWRRQFPTEKAFSAAAAGEAIIAACKHAGPFSPTSVRGRGVWLEDGEVVLNLGGSLRSGLRHQYLCFEPIPLPADAAFDTERLSDLLNRFRFRDQKNARLLLGWLAIAPICGVLAWRPHCFVYGPPKAGKSTLHSLATALLTPLAISTTGDSSEAGIRQAVGPDSLPVIIDEFESDQRRGSHQAIVRLARSASSGSTPILRGTPEGKVMQFSLRTAFFFSGINPAGLSPADASRILLLELLMHESDQETGRAIAAEMAHFAKAGPNWCAYMASKALQIEPAKEAYELAMPGMDARLRTNIATLLAGSFVALRGRVPLPAEVEADVAEFASTTAEHAVEVDRDDAVEALHHLFAYMVAGSSLGQWLAREHRDRKNDSEDEKRLSARIIAGLDIVMKVGNEEPGFFLLKGAPGVEKIFVNTKWAGEAWVHAIRKLDGAFSPTHPVYFANIKKKARAIGIGFEILPEPTEEPDDDDPNRDIAPRWY</sequence>
<evidence type="ECO:0000313" key="3">
    <source>
        <dbReference type="EMBL" id="GLS64422.1"/>
    </source>
</evidence>
<gene>
    <name evidence="3" type="ORF">GCM10007888_28030</name>
    <name evidence="2" type="ORF">MOX02_52030</name>
</gene>
<evidence type="ECO:0000313" key="2">
    <source>
        <dbReference type="EMBL" id="GEP07165.1"/>
    </source>
</evidence>
<comment type="caution">
    <text evidence="2">The sequence shown here is derived from an EMBL/GenBank/DDBJ whole genome shotgun (WGS) entry which is preliminary data.</text>
</comment>
<evidence type="ECO:0000313" key="4">
    <source>
        <dbReference type="Proteomes" id="UP000321960"/>
    </source>
</evidence>
<accession>A0A512JBB2</accession>
<dbReference type="EMBL" id="BJZU01000138">
    <property type="protein sequence ID" value="GEP07165.1"/>
    <property type="molecule type" value="Genomic_DNA"/>
</dbReference>